<reference evidence="1" key="1">
    <citation type="journal article" date="2020" name="Stud. Mycol.">
        <title>101 Dothideomycetes genomes: a test case for predicting lifestyles and emergence of pathogens.</title>
        <authorList>
            <person name="Haridas S."/>
            <person name="Albert R."/>
            <person name="Binder M."/>
            <person name="Bloem J."/>
            <person name="Labutti K."/>
            <person name="Salamov A."/>
            <person name="Andreopoulos B."/>
            <person name="Baker S."/>
            <person name="Barry K."/>
            <person name="Bills G."/>
            <person name="Bluhm B."/>
            <person name="Cannon C."/>
            <person name="Castanera R."/>
            <person name="Culley D."/>
            <person name="Daum C."/>
            <person name="Ezra D."/>
            <person name="Gonzalez J."/>
            <person name="Henrissat B."/>
            <person name="Kuo A."/>
            <person name="Liang C."/>
            <person name="Lipzen A."/>
            <person name="Lutzoni F."/>
            <person name="Magnuson J."/>
            <person name="Mondo S."/>
            <person name="Nolan M."/>
            <person name="Ohm R."/>
            <person name="Pangilinan J."/>
            <person name="Park H.-J."/>
            <person name="Ramirez L."/>
            <person name="Alfaro M."/>
            <person name="Sun H."/>
            <person name="Tritt A."/>
            <person name="Yoshinaga Y."/>
            <person name="Zwiers L.-H."/>
            <person name="Turgeon B."/>
            <person name="Goodwin S."/>
            <person name="Spatafora J."/>
            <person name="Crous P."/>
            <person name="Grigoriev I."/>
        </authorList>
    </citation>
    <scope>NUCLEOTIDE SEQUENCE</scope>
    <source>
        <strain evidence="1">CBS 473.64</strain>
    </source>
</reference>
<evidence type="ECO:0000313" key="2">
    <source>
        <dbReference type="Proteomes" id="UP000799753"/>
    </source>
</evidence>
<sequence>MSGISSTSSSIDTGQRKLTQAILELRNHVSSIRNDQNEGEKRTYLMPVESTAESDADDVLLEPTTAAEDIDSHLMLFDALLNGFEQQLRERGQWHIPSITKSDHDNPPSSSSSLFLDLQDLEEAISYLSTAIDSTMPSETTVPTTPRAFFTGQAWSWDDQWCEFYCIIPSNGHMIYISHCTWDASIQNWWTRRYHGLDPEEASTRLGCWEDWLWDEEDGEWYLPIPQSEGEEEKEIPDRYTASEWKLHEEGQWRYVRGAGRRNVGS</sequence>
<protein>
    <submittedName>
        <fullName evidence="1">Uncharacterized protein</fullName>
    </submittedName>
</protein>
<gene>
    <name evidence="1" type="ORF">P280DRAFT_202584</name>
</gene>
<evidence type="ECO:0000313" key="1">
    <source>
        <dbReference type="EMBL" id="KAF2635027.1"/>
    </source>
</evidence>
<dbReference type="EMBL" id="MU006811">
    <property type="protein sequence ID" value="KAF2635027.1"/>
    <property type="molecule type" value="Genomic_DNA"/>
</dbReference>
<dbReference type="Proteomes" id="UP000799753">
    <property type="component" value="Unassembled WGS sequence"/>
</dbReference>
<keyword evidence="2" id="KW-1185">Reference proteome</keyword>
<proteinExistence type="predicted"/>
<accession>A0A6A6RIW6</accession>
<name>A0A6A6RIW6_9PLEO</name>
<organism evidence="1 2">
    <name type="scientific">Massarina eburnea CBS 473.64</name>
    <dbReference type="NCBI Taxonomy" id="1395130"/>
    <lineage>
        <taxon>Eukaryota</taxon>
        <taxon>Fungi</taxon>
        <taxon>Dikarya</taxon>
        <taxon>Ascomycota</taxon>
        <taxon>Pezizomycotina</taxon>
        <taxon>Dothideomycetes</taxon>
        <taxon>Pleosporomycetidae</taxon>
        <taxon>Pleosporales</taxon>
        <taxon>Massarineae</taxon>
        <taxon>Massarinaceae</taxon>
        <taxon>Massarina</taxon>
    </lineage>
</organism>
<dbReference type="AlphaFoldDB" id="A0A6A6RIW6"/>